<reference evidence="3 4" key="1">
    <citation type="submission" date="2011-09" db="EMBL/GenBank/DDBJ databases">
        <authorList>
            <consortium name="US DOE Joint Genome Institute (JGI-PGF)"/>
            <person name="Lucas S."/>
            <person name="Han J."/>
            <person name="Lapidus A."/>
            <person name="Cheng J.-F."/>
            <person name="Goodwin L."/>
            <person name="Pitluck S."/>
            <person name="Peters L."/>
            <person name="Land M.L."/>
            <person name="Hauser L."/>
            <person name="Brambilla E."/>
            <person name="Klenk H.-P."/>
            <person name="Woyke T.J."/>
        </authorList>
    </citation>
    <scope>NUCLEOTIDE SEQUENCE [LARGE SCALE GENOMIC DNA]</scope>
    <source>
        <strain evidence="3 4">K62</strain>
    </source>
</reference>
<evidence type="ECO:0000256" key="2">
    <source>
        <dbReference type="ARBA" id="ARBA00023239"/>
    </source>
</evidence>
<name>I1D049_9PSEU</name>
<keyword evidence="4" id="KW-1185">Reference proteome</keyword>
<sequence length="278" mass="29046">MNRHPALLVVAHGSRDPRSAATVRDLVGVLRGKAPELDVRESFLDLSSPRTDEALLRLHDEGHRHVVAVPLLLGSAYHARVDLPAIVADVTARSPHLRVTVASVLGPDPALQAVALDRVTEAGAAPDDPELGLVLAAVGSSHASANAVVGELAREWQERHACLVTPAFASATRPDVRSALVALRARGARRFAVASWFLAPGLLPDRVARLANEAEPGVLIAAPLGADTRVADVVLRRYAVSAGCARVSAVLERVSAVPVRGVGTPCGDLGTVSANTRT</sequence>
<gene>
    <name evidence="3" type="ORF">SacglDRAFT_01400</name>
</gene>
<dbReference type="Gene3D" id="3.40.50.1400">
    <property type="match status" value="2"/>
</dbReference>
<dbReference type="GO" id="GO:0016829">
    <property type="term" value="F:lyase activity"/>
    <property type="evidence" value="ECO:0007669"/>
    <property type="project" value="UniProtKB-KW"/>
</dbReference>
<reference evidence="4" key="2">
    <citation type="submission" date="2012-01" db="EMBL/GenBank/DDBJ databases">
        <title>Noncontiguous Finished sequence of chromosome of Saccharomonospora glauca K62.</title>
        <authorList>
            <consortium name="US DOE Joint Genome Institute"/>
            <person name="Lucas S."/>
            <person name="Han J."/>
            <person name="Lapidus A."/>
            <person name="Cheng J.-F."/>
            <person name="Goodwin L."/>
            <person name="Pitluck S."/>
            <person name="Peters L."/>
            <person name="Mikhailova N."/>
            <person name="Held B."/>
            <person name="Detter J.C."/>
            <person name="Han C."/>
            <person name="Tapia R."/>
            <person name="Land M."/>
            <person name="Hauser L."/>
            <person name="Kyrpides N."/>
            <person name="Ivanova N."/>
            <person name="Pagani I."/>
            <person name="Brambilla E.-M."/>
            <person name="Klenk H.-P."/>
            <person name="Woyke T."/>
        </authorList>
    </citation>
    <scope>NUCLEOTIDE SEQUENCE [LARGE SCALE GENOMIC DNA]</scope>
    <source>
        <strain evidence="4">K62</strain>
    </source>
</reference>
<dbReference type="CDD" id="cd03416">
    <property type="entry name" value="CbiX_SirB_N"/>
    <property type="match status" value="1"/>
</dbReference>
<keyword evidence="1" id="KW-0479">Metal-binding</keyword>
<dbReference type="AlphaFoldDB" id="I1D049"/>
<dbReference type="SUPFAM" id="SSF53800">
    <property type="entry name" value="Chelatase"/>
    <property type="match status" value="1"/>
</dbReference>
<dbReference type="EMBL" id="CM001484">
    <property type="protein sequence ID" value="EIE98323.1"/>
    <property type="molecule type" value="Genomic_DNA"/>
</dbReference>
<dbReference type="OrthoDB" id="482456at2"/>
<dbReference type="HOGENOM" id="CLU_056929_3_0_11"/>
<evidence type="ECO:0000256" key="1">
    <source>
        <dbReference type="ARBA" id="ARBA00022723"/>
    </source>
</evidence>
<dbReference type="eggNOG" id="COG2138">
    <property type="taxonomic scope" value="Bacteria"/>
</dbReference>
<dbReference type="RefSeq" id="WP_005462937.1">
    <property type="nucleotide sequence ID" value="NZ_CM001484.1"/>
</dbReference>
<protein>
    <recommendedName>
        <fullName evidence="5">Cobalamin biosynthesis protein CbiX</fullName>
    </recommendedName>
</protein>
<dbReference type="CDD" id="cd03414">
    <property type="entry name" value="CbiX_SirB_C"/>
    <property type="match status" value="1"/>
</dbReference>
<evidence type="ECO:0000313" key="4">
    <source>
        <dbReference type="Proteomes" id="UP000005087"/>
    </source>
</evidence>
<evidence type="ECO:0008006" key="5">
    <source>
        <dbReference type="Google" id="ProtNLM"/>
    </source>
</evidence>
<dbReference type="PANTHER" id="PTHR33542:SF5">
    <property type="entry name" value="FERROCHELATASE CHE1"/>
    <property type="match status" value="1"/>
</dbReference>
<dbReference type="InterPro" id="IPR050963">
    <property type="entry name" value="Sirohydro_Cobaltochel/CbiX"/>
</dbReference>
<dbReference type="GO" id="GO:0046872">
    <property type="term" value="F:metal ion binding"/>
    <property type="evidence" value="ECO:0007669"/>
    <property type="project" value="UniProtKB-KW"/>
</dbReference>
<dbReference type="Proteomes" id="UP000005087">
    <property type="component" value="Chromosome"/>
</dbReference>
<dbReference type="Pfam" id="PF01903">
    <property type="entry name" value="CbiX"/>
    <property type="match status" value="2"/>
</dbReference>
<keyword evidence="2" id="KW-0456">Lyase</keyword>
<dbReference type="PANTHER" id="PTHR33542">
    <property type="entry name" value="SIROHYDROCHLORIN FERROCHELATASE, CHLOROPLASTIC"/>
    <property type="match status" value="1"/>
</dbReference>
<organism evidence="3 4">
    <name type="scientific">Saccharomonospora glauca K62</name>
    <dbReference type="NCBI Taxonomy" id="928724"/>
    <lineage>
        <taxon>Bacteria</taxon>
        <taxon>Bacillati</taxon>
        <taxon>Actinomycetota</taxon>
        <taxon>Actinomycetes</taxon>
        <taxon>Pseudonocardiales</taxon>
        <taxon>Pseudonocardiaceae</taxon>
        <taxon>Saccharomonospora</taxon>
    </lineage>
</organism>
<dbReference type="STRING" id="928724.SacglDRAFT_01400"/>
<evidence type="ECO:0000313" key="3">
    <source>
        <dbReference type="EMBL" id="EIE98323.1"/>
    </source>
</evidence>
<proteinExistence type="predicted"/>
<accession>I1D049</accession>
<dbReference type="InterPro" id="IPR002762">
    <property type="entry name" value="CbiX-like"/>
</dbReference>